<proteinExistence type="predicted"/>
<accession>A0A395NWS2</accession>
<name>A0A395NWS2_TRIAR</name>
<dbReference type="PANTHER" id="PTHR14097">
    <property type="entry name" value="OXIDOREDUCTASE HTATIP2"/>
    <property type="match status" value="1"/>
</dbReference>
<dbReference type="Gene3D" id="3.40.50.720">
    <property type="entry name" value="NAD(P)-binding Rossmann-like Domain"/>
    <property type="match status" value="1"/>
</dbReference>
<reference evidence="1 2" key="1">
    <citation type="journal article" date="2018" name="PLoS Pathog.">
        <title>Evolution of structural diversity of trichothecenes, a family of toxins produced by plant pathogenic and entomopathogenic fungi.</title>
        <authorList>
            <person name="Proctor R.H."/>
            <person name="McCormick S.P."/>
            <person name="Kim H.S."/>
            <person name="Cardoza R.E."/>
            <person name="Stanley A.M."/>
            <person name="Lindo L."/>
            <person name="Kelly A."/>
            <person name="Brown D.W."/>
            <person name="Lee T."/>
            <person name="Vaughan M.M."/>
            <person name="Alexander N.J."/>
            <person name="Busman M."/>
            <person name="Gutierrez S."/>
        </authorList>
    </citation>
    <scope>NUCLEOTIDE SEQUENCE [LARGE SCALE GENOMIC DNA]</scope>
    <source>
        <strain evidence="1 2">IBT 40837</strain>
    </source>
</reference>
<dbReference type="EMBL" id="PXOA01000106">
    <property type="protein sequence ID" value="RFU80505.1"/>
    <property type="molecule type" value="Genomic_DNA"/>
</dbReference>
<dbReference type="Proteomes" id="UP000266272">
    <property type="component" value="Unassembled WGS sequence"/>
</dbReference>
<organism evidence="1 2">
    <name type="scientific">Trichoderma arundinaceum</name>
    <dbReference type="NCBI Taxonomy" id="490622"/>
    <lineage>
        <taxon>Eukaryota</taxon>
        <taxon>Fungi</taxon>
        <taxon>Dikarya</taxon>
        <taxon>Ascomycota</taxon>
        <taxon>Pezizomycotina</taxon>
        <taxon>Sordariomycetes</taxon>
        <taxon>Hypocreomycetidae</taxon>
        <taxon>Hypocreales</taxon>
        <taxon>Hypocreaceae</taxon>
        <taxon>Trichoderma</taxon>
    </lineage>
</organism>
<evidence type="ECO:0000313" key="2">
    <source>
        <dbReference type="Proteomes" id="UP000266272"/>
    </source>
</evidence>
<dbReference type="OrthoDB" id="9975943at2759"/>
<dbReference type="STRING" id="490622.A0A395NWS2"/>
<dbReference type="SUPFAM" id="SSF51735">
    <property type="entry name" value="NAD(P)-binding Rossmann-fold domains"/>
    <property type="match status" value="1"/>
</dbReference>
<dbReference type="InterPro" id="IPR036291">
    <property type="entry name" value="NAD(P)-bd_dom_sf"/>
</dbReference>
<comment type="caution">
    <text evidence="1">The sequence shown here is derived from an EMBL/GenBank/DDBJ whole genome shotgun (WGS) entry which is preliminary data.</text>
</comment>
<dbReference type="AlphaFoldDB" id="A0A395NWS2"/>
<protein>
    <submittedName>
        <fullName evidence="1">Nucleoside-diphosphate-sugar epimerase</fullName>
    </submittedName>
</protein>
<evidence type="ECO:0000313" key="1">
    <source>
        <dbReference type="EMBL" id="RFU80505.1"/>
    </source>
</evidence>
<gene>
    <name evidence="1" type="ORF">TARUN_1716</name>
</gene>
<keyword evidence="2" id="KW-1185">Reference proteome</keyword>
<sequence length="85" mass="9038">MHIILTGATGLVGSIALERMICDESIDKVTILSRKPVPQADGHAKVTVIIHEDLAVYDEKTLAQLKGANGCIWAVGPPAMSVTKE</sequence>
<dbReference type="PANTHER" id="PTHR14097:SF8">
    <property type="entry name" value="NAD(P)-BINDING DOMAIN-CONTAINING PROTEIN"/>
    <property type="match status" value="1"/>
</dbReference>